<evidence type="ECO:0000313" key="3">
    <source>
        <dbReference type="EMBL" id="MBL3579901.1"/>
    </source>
</evidence>
<sequence length="119" mass="13903">MAKRKAVGFLMTEKGFSARRACRIAGLARSVQQYWPKPKTDVALVARMKAPADENRRYGYLRLPAMLRREGLIPNTKRTYRLSTAEGLQVPKKKRRKLPRRDRVAPQVPKRPMQRWPME</sequence>
<keyword evidence="4" id="KW-1185">Reference proteome</keyword>
<dbReference type="Pfam" id="PF13276">
    <property type="entry name" value="HTH_21"/>
    <property type="match status" value="1"/>
</dbReference>
<accession>A0ABS1RMJ2</accession>
<dbReference type="RefSeq" id="WP_075785638.1">
    <property type="nucleotide sequence ID" value="NZ_JAESIM010000053.1"/>
</dbReference>
<dbReference type="InterPro" id="IPR025948">
    <property type="entry name" value="HTH-like_dom"/>
</dbReference>
<feature type="compositionally biased region" description="Basic residues" evidence="1">
    <location>
        <begin position="91"/>
        <end position="100"/>
    </location>
</feature>
<dbReference type="PANTHER" id="PTHR47515:SF1">
    <property type="entry name" value="BLR2054 PROTEIN"/>
    <property type="match status" value="1"/>
</dbReference>
<feature type="region of interest" description="Disordered" evidence="1">
    <location>
        <begin position="83"/>
        <end position="119"/>
    </location>
</feature>
<name>A0ABS1RMJ2_9RHOB</name>
<protein>
    <submittedName>
        <fullName evidence="3">IS3 family transposase</fullName>
    </submittedName>
</protein>
<evidence type="ECO:0000259" key="2">
    <source>
        <dbReference type="Pfam" id="PF13276"/>
    </source>
</evidence>
<gene>
    <name evidence="3" type="ORF">JMJ92_17340</name>
</gene>
<proteinExistence type="predicted"/>
<feature type="domain" description="HTH-like" evidence="2">
    <location>
        <begin position="43"/>
        <end position="96"/>
    </location>
</feature>
<dbReference type="PANTHER" id="PTHR47515">
    <property type="entry name" value="LOW CALCIUM RESPONSE LOCUS PROTEIN T"/>
    <property type="match status" value="1"/>
</dbReference>
<dbReference type="Proteomes" id="UP000635853">
    <property type="component" value="Unassembled WGS sequence"/>
</dbReference>
<evidence type="ECO:0000313" key="4">
    <source>
        <dbReference type="Proteomes" id="UP000635853"/>
    </source>
</evidence>
<organism evidence="3 4">
    <name type="scientific">Rhodovulum visakhapatnamense</name>
    <dbReference type="NCBI Taxonomy" id="364297"/>
    <lineage>
        <taxon>Bacteria</taxon>
        <taxon>Pseudomonadati</taxon>
        <taxon>Pseudomonadota</taxon>
        <taxon>Alphaproteobacteria</taxon>
        <taxon>Rhodobacterales</taxon>
        <taxon>Paracoccaceae</taxon>
        <taxon>Rhodovulum</taxon>
    </lineage>
</organism>
<dbReference type="EMBL" id="JAESIL010000094">
    <property type="protein sequence ID" value="MBL3579901.1"/>
    <property type="molecule type" value="Genomic_DNA"/>
</dbReference>
<evidence type="ECO:0000256" key="1">
    <source>
        <dbReference type="SAM" id="MobiDB-lite"/>
    </source>
</evidence>
<comment type="caution">
    <text evidence="3">The sequence shown here is derived from an EMBL/GenBank/DDBJ whole genome shotgun (WGS) entry which is preliminary data.</text>
</comment>
<reference evidence="4" key="1">
    <citation type="submission" date="2021-01" db="EMBL/GenBank/DDBJ databases">
        <title>Draft genomes of Rhodovulum sulfidophilum.</title>
        <authorList>
            <person name="Guzman M.S."/>
        </authorList>
    </citation>
    <scope>NUCLEOTIDE SEQUENCE [LARGE SCALE GENOMIC DNA]</scope>
    <source>
        <strain evidence="4">AB19</strain>
    </source>
</reference>